<comment type="similarity">
    <text evidence="5">Belongs to the CitG/MdcB family.</text>
</comment>
<dbReference type="GO" id="GO:0046917">
    <property type="term" value="F:triphosphoribosyl-dephospho-CoA synthase activity"/>
    <property type="evidence" value="ECO:0007669"/>
    <property type="project" value="UniProtKB-UniRule"/>
</dbReference>
<dbReference type="Proteomes" id="UP000195611">
    <property type="component" value="Unassembled WGS sequence"/>
</dbReference>
<dbReference type="NCBIfam" id="TIGR03125">
    <property type="entry name" value="citrate_citG"/>
    <property type="match status" value="1"/>
</dbReference>
<evidence type="ECO:0000256" key="3">
    <source>
        <dbReference type="ARBA" id="ARBA00022741"/>
    </source>
</evidence>
<keyword evidence="2 5" id="KW-0808">Transferase</keyword>
<dbReference type="EC" id="2.4.2.52" evidence="5"/>
<keyword evidence="4 5" id="KW-0067">ATP-binding</keyword>
<accession>A0A1R4JXB6</accession>
<comment type="catalytic activity">
    <reaction evidence="1 5">
        <text>3'-dephospho-CoA + ATP = 2'-(5''-triphospho-alpha-D-ribosyl)-3'-dephospho-CoA + adenine</text>
        <dbReference type="Rhea" id="RHEA:15117"/>
        <dbReference type="ChEBI" id="CHEBI:16708"/>
        <dbReference type="ChEBI" id="CHEBI:30616"/>
        <dbReference type="ChEBI" id="CHEBI:57328"/>
        <dbReference type="ChEBI" id="CHEBI:61378"/>
        <dbReference type="EC" id="2.4.2.52"/>
    </reaction>
</comment>
<evidence type="ECO:0000256" key="4">
    <source>
        <dbReference type="ARBA" id="ARBA00022840"/>
    </source>
</evidence>
<evidence type="ECO:0000313" key="7">
    <source>
        <dbReference type="Proteomes" id="UP000195611"/>
    </source>
</evidence>
<keyword evidence="3 5" id="KW-0547">Nucleotide-binding</keyword>
<dbReference type="PANTHER" id="PTHR30201:SF2">
    <property type="entry name" value="2-(5''-TRIPHOSPHORIBOSYL)-3'-DEPHOSPHOCOENZYME-A SYNTHASE"/>
    <property type="match status" value="1"/>
</dbReference>
<dbReference type="GO" id="GO:0051191">
    <property type="term" value="P:prosthetic group biosynthetic process"/>
    <property type="evidence" value="ECO:0007669"/>
    <property type="project" value="TreeGrafter"/>
</dbReference>
<gene>
    <name evidence="5" type="primary">citG</name>
    <name evidence="6" type="ORF">FM115_07230</name>
</gene>
<evidence type="ECO:0000256" key="5">
    <source>
        <dbReference type="HAMAP-Rule" id="MF_00397"/>
    </source>
</evidence>
<organism evidence="6 7">
    <name type="scientific">Marinilactibacillus psychrotolerans 42ea</name>
    <dbReference type="NCBI Taxonomy" id="1255609"/>
    <lineage>
        <taxon>Bacteria</taxon>
        <taxon>Bacillati</taxon>
        <taxon>Bacillota</taxon>
        <taxon>Bacilli</taxon>
        <taxon>Lactobacillales</taxon>
        <taxon>Carnobacteriaceae</taxon>
        <taxon>Marinilactibacillus</taxon>
    </lineage>
</organism>
<evidence type="ECO:0000256" key="1">
    <source>
        <dbReference type="ARBA" id="ARBA00001210"/>
    </source>
</evidence>
<dbReference type="EMBL" id="FUKW01000096">
    <property type="protein sequence ID" value="SJN36619.1"/>
    <property type="molecule type" value="Genomic_DNA"/>
</dbReference>
<protein>
    <recommendedName>
        <fullName evidence="5">Probable 2-(5''-triphosphoribosyl)-3'-dephosphocoenzyme-A synthase</fullName>
        <shortName evidence="5">2-(5''-triphosphoribosyl)-3'-dephospho-CoA synthase</shortName>
        <ecNumber evidence="5">2.4.2.52</ecNumber>
    </recommendedName>
</protein>
<dbReference type="Gene3D" id="1.10.4200.10">
    <property type="entry name" value="Triphosphoribosyl-dephospho-CoA protein"/>
    <property type="match status" value="1"/>
</dbReference>
<reference evidence="6 7" key="1">
    <citation type="submission" date="2017-02" db="EMBL/GenBank/DDBJ databases">
        <authorList>
            <person name="Peterson S.W."/>
        </authorList>
    </citation>
    <scope>NUCLEOTIDE SEQUENCE [LARGE SCALE GENOMIC DNA]</scope>
    <source>
        <strain evidence="6 7">42ea</strain>
    </source>
</reference>
<dbReference type="RefSeq" id="WP_087058779.1">
    <property type="nucleotide sequence ID" value="NZ_FUKW01000096.1"/>
</dbReference>
<name>A0A1R4JXB6_9LACT</name>
<dbReference type="AlphaFoldDB" id="A0A1R4JXB6"/>
<keyword evidence="6" id="KW-0328">Glycosyltransferase</keyword>
<dbReference type="InterPro" id="IPR017551">
    <property type="entry name" value="TriPribosyl-deP-CoA_syn_CitG"/>
</dbReference>
<dbReference type="InterPro" id="IPR002736">
    <property type="entry name" value="CitG"/>
</dbReference>
<dbReference type="PANTHER" id="PTHR30201">
    <property type="entry name" value="TRIPHOSPHORIBOSYL-DEPHOSPHO-COA SYNTHASE"/>
    <property type="match status" value="1"/>
</dbReference>
<proteinExistence type="inferred from homology"/>
<dbReference type="HAMAP" id="MF_00397">
    <property type="entry name" value="CitG"/>
    <property type="match status" value="1"/>
</dbReference>
<evidence type="ECO:0000313" key="6">
    <source>
        <dbReference type="EMBL" id="SJN36619.1"/>
    </source>
</evidence>
<dbReference type="GO" id="GO:0005524">
    <property type="term" value="F:ATP binding"/>
    <property type="evidence" value="ECO:0007669"/>
    <property type="project" value="UniProtKB-KW"/>
</dbReference>
<sequence length="317" mass="35716">MVEVKLEAEIISENKKNRYQHWANKLGRYAQQAVLYEAVLEPKPGLVDSVDNGSHKDMDIFTFMDSASSLYSGFVDFAMDGFGHTGDARSLFTKIRKTGIQIEKNMFEETKGINTHKGIVFSMGIVISAVAFSLKNYQKTTVKEFPILSPTEVEIVFSTMQKMTEGLVSKDFHTLETKEILTNGEKLYMEFGFLGIRGEAEAGFPTVRNMLLKLRKDSFRKPTYSTKDIYLDILFILMSEVQDSTVVSRGGIEALEYVKQTARIFLENGGMQQHNAVEKIVNINECFRERWISPGGSADLLAITILFIKLENINLGG</sequence>
<dbReference type="GO" id="GO:0016757">
    <property type="term" value="F:glycosyltransferase activity"/>
    <property type="evidence" value="ECO:0007669"/>
    <property type="project" value="UniProtKB-KW"/>
</dbReference>
<evidence type="ECO:0000256" key="2">
    <source>
        <dbReference type="ARBA" id="ARBA00022679"/>
    </source>
</evidence>
<dbReference type="Pfam" id="PF01874">
    <property type="entry name" value="CitG"/>
    <property type="match status" value="1"/>
</dbReference>